<keyword evidence="3" id="KW-1185">Reference proteome</keyword>
<dbReference type="EMBL" id="WJNG01000003">
    <property type="protein sequence ID" value="MRH42087.1"/>
    <property type="molecule type" value="Genomic_DNA"/>
</dbReference>
<dbReference type="OrthoDB" id="7029747at2"/>
<dbReference type="InterPro" id="IPR009492">
    <property type="entry name" value="TniQ"/>
</dbReference>
<dbReference type="AlphaFoldDB" id="A0A6A8DGR7"/>
<protein>
    <recommendedName>
        <fullName evidence="1">TniQ domain-containing protein</fullName>
    </recommendedName>
</protein>
<dbReference type="RefSeq" id="WP_153735737.1">
    <property type="nucleotide sequence ID" value="NZ_WJNG01000003.1"/>
</dbReference>
<name>A0A6A8DGR7_9BACI</name>
<accession>A0A6A8DGR7</accession>
<reference evidence="2" key="1">
    <citation type="submission" date="2019-11" db="EMBL/GenBank/DDBJ databases">
        <authorList>
            <person name="Li J."/>
        </authorList>
    </citation>
    <scope>NUCLEOTIDE SEQUENCE</scope>
    <source>
        <strain evidence="2">B6B</strain>
    </source>
</reference>
<comment type="caution">
    <text evidence="2">The sequence shown here is derived from an EMBL/GenBank/DDBJ whole genome shotgun (WGS) entry which is preliminary data.</text>
</comment>
<evidence type="ECO:0000313" key="3">
    <source>
        <dbReference type="Proteomes" id="UP000799092"/>
    </source>
</evidence>
<feature type="domain" description="TniQ" evidence="1">
    <location>
        <begin position="18"/>
        <end position="162"/>
    </location>
</feature>
<dbReference type="Pfam" id="PF06527">
    <property type="entry name" value="TniQ"/>
    <property type="match status" value="1"/>
</dbReference>
<proteinExistence type="predicted"/>
<evidence type="ECO:0000259" key="1">
    <source>
        <dbReference type="Pfam" id="PF06527"/>
    </source>
</evidence>
<organism evidence="2 3">
    <name type="scientific">Aquibacillus halophilus</name>
    <dbReference type="NCBI Taxonomy" id="930132"/>
    <lineage>
        <taxon>Bacteria</taxon>
        <taxon>Bacillati</taxon>
        <taxon>Bacillota</taxon>
        <taxon>Bacilli</taxon>
        <taxon>Bacillales</taxon>
        <taxon>Bacillaceae</taxon>
        <taxon>Aquibacillus</taxon>
    </lineage>
</organism>
<gene>
    <name evidence="2" type="ORF">GH741_05285</name>
</gene>
<evidence type="ECO:0000313" key="2">
    <source>
        <dbReference type="EMBL" id="MRH42087.1"/>
    </source>
</evidence>
<dbReference type="Proteomes" id="UP000799092">
    <property type="component" value="Unassembled WGS sequence"/>
</dbReference>
<sequence length="458" mass="53102">MGENILISNRSVLYNLKPIGIGTEMVESLTSYLSRLAFEHSTTVGQLVNKLIIPAKSKVHLIRSSEFGGNRFYEGAKTINGYMDYASNIIYALGKLTSRTDLQELTLVNLKGVIPLRGLFKQSLTWCPVCIKEWRDDKSTVYYPLIWYLKLISVCHKHSCYLTDTCPHCNKQQDILRRQSLIGICQHCFQRFDLVPFTEEFSGDKEWQKYVVRNVSSLLSYEGRLISDRSSFLVNNLNRICEEVFDGRITNFSKQLNFAESSIRGWLSGEVTPSLEKQIFISHRLSIKIEQLLFDPLNTDEIDVIVQEKKEEVLKSTNDKRKIDHDFVKKQLEKIIQSRESISMSEAAEKIGVNKRTLYRNFRDLCIQISQKHKEYLGERKLQRIMDLKALIENSFIGLCEQRIYPSRRKMEHVMDKPGVLKERELQHHWKGLLIKSDLLEGELIEEGEGNGNELNRV</sequence>